<evidence type="ECO:0000313" key="4">
    <source>
        <dbReference type="Proteomes" id="UP000075502"/>
    </source>
</evidence>
<dbReference type="InterPro" id="IPR008538">
    <property type="entry name" value="Uma2"/>
</dbReference>
<dbReference type="PANTHER" id="PTHR33352">
    <property type="entry name" value="SLR1095 PROTEIN"/>
    <property type="match status" value="1"/>
</dbReference>
<comment type="caution">
    <text evidence="3">The sequence shown here is derived from an EMBL/GenBank/DDBJ whole genome shotgun (WGS) entry which is preliminary data.</text>
</comment>
<proteinExistence type="predicted"/>
<evidence type="ECO:0000259" key="2">
    <source>
        <dbReference type="Pfam" id="PF05685"/>
    </source>
</evidence>
<dbReference type="Proteomes" id="UP000075502">
    <property type="component" value="Unassembled WGS sequence"/>
</dbReference>
<dbReference type="CDD" id="cd06260">
    <property type="entry name" value="DUF820-like"/>
    <property type="match status" value="1"/>
</dbReference>
<feature type="region of interest" description="Disordered" evidence="1">
    <location>
        <begin position="209"/>
        <end position="229"/>
    </location>
</feature>
<protein>
    <recommendedName>
        <fullName evidence="2">Putative restriction endonuclease domain-containing protein</fullName>
    </recommendedName>
</protein>
<dbReference type="PANTHER" id="PTHR33352:SF3">
    <property type="entry name" value="SLR1612 PROTEIN"/>
    <property type="match status" value="1"/>
</dbReference>
<dbReference type="SUPFAM" id="SSF52980">
    <property type="entry name" value="Restriction endonuclease-like"/>
    <property type="match status" value="1"/>
</dbReference>
<evidence type="ECO:0000313" key="3">
    <source>
        <dbReference type="EMBL" id="KYG09885.1"/>
    </source>
</evidence>
<gene>
    <name evidence="3" type="ORF">BE21_01305</name>
</gene>
<feature type="region of interest" description="Disordered" evidence="1">
    <location>
        <begin position="1"/>
        <end position="21"/>
    </location>
</feature>
<accession>A0A150TYV0</accession>
<dbReference type="InterPro" id="IPR011335">
    <property type="entry name" value="Restrct_endonuc-II-like"/>
</dbReference>
<sequence length="258" mass="29218">MAFQSDPPLVSIPPGQDELPHDDGVIQSERHRKQMDLLIEVLELHWKDRDDVYVSGNMAIYFSELQAKKNDFRGPDVFVVLDTVRRERKSWVVWQEDGRTPDVVIELLSETTEKVDRTDKMRVYAKLLHVPEYYLFDPFSGVLEAYALDLATMSYVPVAPGANGDVASPRLHLGLGVRRGTYHHLEVGWLRWLDAEGRALPTGEEQARAAEEQARAAEEQARAAEQQARAAQDEAKLLAARLAEYEQRFGKLPGGEPR</sequence>
<feature type="domain" description="Putative restriction endonuclease" evidence="2">
    <location>
        <begin position="28"/>
        <end position="173"/>
    </location>
</feature>
<dbReference type="EMBL" id="JEME01000535">
    <property type="protein sequence ID" value="KYG09885.1"/>
    <property type="molecule type" value="Genomic_DNA"/>
</dbReference>
<reference evidence="3 4" key="1">
    <citation type="submission" date="2014-02" db="EMBL/GenBank/DDBJ databases">
        <title>The small core and large imbalanced accessory genome model reveals a collaborative survival strategy of Sorangium cellulosum strains in nature.</title>
        <authorList>
            <person name="Han K."/>
            <person name="Peng R."/>
            <person name="Blom J."/>
            <person name="Li Y.-Z."/>
        </authorList>
    </citation>
    <scope>NUCLEOTIDE SEQUENCE [LARGE SCALE GENOMIC DNA]</scope>
    <source>
        <strain evidence="3 4">So0007-03</strain>
    </source>
</reference>
<dbReference type="Gene3D" id="3.90.1570.10">
    <property type="entry name" value="tt1808, chain A"/>
    <property type="match status" value="1"/>
</dbReference>
<dbReference type="InterPro" id="IPR012296">
    <property type="entry name" value="Nuclease_put_TT1808"/>
</dbReference>
<name>A0A150TYV0_SORCE</name>
<dbReference type="AlphaFoldDB" id="A0A150TYV0"/>
<dbReference type="Pfam" id="PF05685">
    <property type="entry name" value="Uma2"/>
    <property type="match status" value="1"/>
</dbReference>
<evidence type="ECO:0000256" key="1">
    <source>
        <dbReference type="SAM" id="MobiDB-lite"/>
    </source>
</evidence>
<feature type="compositionally biased region" description="Basic and acidic residues" evidence="1">
    <location>
        <begin position="209"/>
        <end position="222"/>
    </location>
</feature>
<organism evidence="3 4">
    <name type="scientific">Sorangium cellulosum</name>
    <name type="common">Polyangium cellulosum</name>
    <dbReference type="NCBI Taxonomy" id="56"/>
    <lineage>
        <taxon>Bacteria</taxon>
        <taxon>Pseudomonadati</taxon>
        <taxon>Myxococcota</taxon>
        <taxon>Polyangia</taxon>
        <taxon>Polyangiales</taxon>
        <taxon>Polyangiaceae</taxon>
        <taxon>Sorangium</taxon>
    </lineage>
</organism>